<evidence type="ECO:0000313" key="1">
    <source>
        <dbReference type="EMBL" id="VAW75689.1"/>
    </source>
</evidence>
<dbReference type="InterPro" id="IPR011990">
    <property type="entry name" value="TPR-like_helical_dom_sf"/>
</dbReference>
<name>A0A3B0YN41_9ZZZZ</name>
<dbReference type="SUPFAM" id="SSF81901">
    <property type="entry name" value="HCP-like"/>
    <property type="match status" value="1"/>
</dbReference>
<proteinExistence type="predicted"/>
<dbReference type="Gene3D" id="1.25.40.10">
    <property type="entry name" value="Tetratricopeptide repeat domain"/>
    <property type="match status" value="2"/>
</dbReference>
<dbReference type="EMBL" id="UOFL01000092">
    <property type="protein sequence ID" value="VAW75689.1"/>
    <property type="molecule type" value="Genomic_DNA"/>
</dbReference>
<evidence type="ECO:0008006" key="2">
    <source>
        <dbReference type="Google" id="ProtNLM"/>
    </source>
</evidence>
<dbReference type="InterPro" id="IPR006597">
    <property type="entry name" value="Sel1-like"/>
</dbReference>
<gene>
    <name evidence="1" type="ORF">MNBD_GAMMA12-1551</name>
</gene>
<sequence length="252" mass="28401">MADFRSRRILSSVLVLFLLVLLFPLLVNAEAKVTIEAETPAVSEKPVAVDSPKNKSPYQSWIKSAEKGVANAQFNLGLIFEQGTEIQKDLSKAVYWYKKAAGQGHTVAQYNYATLLHFGKGISKDETKAAHWYQLAAKKGHTAAQSSLAFLYLQHVQTKFRDTKKAAYWYKKAAKLGYPEAQFNLGLLYASGKGVLLNYAQAYAWLDMAHLNQYKNALKSRNRVAAHLTQKQLKEAMQLSKSLHQLYFRKNP</sequence>
<dbReference type="Pfam" id="PF08238">
    <property type="entry name" value="Sel1"/>
    <property type="match status" value="4"/>
</dbReference>
<protein>
    <recommendedName>
        <fullName evidence="2">TETRATRICOPEPTIDE REPEAT FAMILY PROTEIN</fullName>
    </recommendedName>
</protein>
<dbReference type="AlphaFoldDB" id="A0A3B0YN41"/>
<dbReference type="PANTHER" id="PTHR45011:SF1">
    <property type="entry name" value="DAP3-BINDING CELL DEATH ENHANCER 1"/>
    <property type="match status" value="1"/>
</dbReference>
<reference evidence="1" key="1">
    <citation type="submission" date="2018-06" db="EMBL/GenBank/DDBJ databases">
        <authorList>
            <person name="Zhirakovskaya E."/>
        </authorList>
    </citation>
    <scope>NUCLEOTIDE SEQUENCE</scope>
</reference>
<dbReference type="PANTHER" id="PTHR45011">
    <property type="entry name" value="DAP3-BINDING CELL DEATH ENHANCER 1"/>
    <property type="match status" value="1"/>
</dbReference>
<dbReference type="InterPro" id="IPR052748">
    <property type="entry name" value="ISR_Activator"/>
</dbReference>
<organism evidence="1">
    <name type="scientific">hydrothermal vent metagenome</name>
    <dbReference type="NCBI Taxonomy" id="652676"/>
    <lineage>
        <taxon>unclassified sequences</taxon>
        <taxon>metagenomes</taxon>
        <taxon>ecological metagenomes</taxon>
    </lineage>
</organism>
<dbReference type="SMART" id="SM00671">
    <property type="entry name" value="SEL1"/>
    <property type="match status" value="4"/>
</dbReference>
<accession>A0A3B0YN41</accession>